<dbReference type="Proteomes" id="UP000093276">
    <property type="component" value="Chromosome"/>
</dbReference>
<proteinExistence type="predicted"/>
<dbReference type="PANTHER" id="PTHR36966">
    <property type="entry name" value="REP-ASSOCIATED TYROSINE TRANSPOSASE"/>
    <property type="match status" value="1"/>
</dbReference>
<dbReference type="InterPro" id="IPR002686">
    <property type="entry name" value="Transposase_17"/>
</dbReference>
<dbReference type="KEGG" id="fjg:BB050_01348"/>
<evidence type="ECO:0000259" key="1">
    <source>
        <dbReference type="SMART" id="SM01321"/>
    </source>
</evidence>
<dbReference type="PANTHER" id="PTHR36966:SF1">
    <property type="entry name" value="REP-ASSOCIATED TYROSINE TRANSPOSASE"/>
    <property type="match status" value="1"/>
</dbReference>
<dbReference type="GO" id="GO:0043565">
    <property type="term" value="F:sequence-specific DNA binding"/>
    <property type="evidence" value="ECO:0007669"/>
    <property type="project" value="TreeGrafter"/>
</dbReference>
<dbReference type="AlphaFoldDB" id="A0AAC9D0L5"/>
<reference evidence="2 3" key="1">
    <citation type="submission" date="2016-08" db="EMBL/GenBank/DDBJ databases">
        <title>Complete genome sequence of Flavobacterium johnsoniae strain GSE09, a volatile-producing biocontrol agent isolated from cucumber (Cucumis sativus).</title>
        <authorList>
            <person name="Jeong J.-J."/>
            <person name="Oh J.Y."/>
            <person name="Jim Y.J."/>
            <person name="Sang M.K."/>
            <person name="Kim K.D."/>
        </authorList>
    </citation>
    <scope>NUCLEOTIDE SEQUENCE [LARGE SCALE GENOMIC DNA]</scope>
    <source>
        <strain evidence="2 3">GSE09</strain>
    </source>
</reference>
<dbReference type="SUPFAM" id="SSF143422">
    <property type="entry name" value="Transposase IS200-like"/>
    <property type="match status" value="1"/>
</dbReference>
<name>A0AAC9D0L5_9FLAO</name>
<gene>
    <name evidence="2" type="ORF">BB050_01348</name>
</gene>
<sequence>MSQKFKNKYRIPSSRLQNWDYGVNGAYFITICTNNRECYFGDIIDSKLEASELGILAEKYWLDIPEHFPYVELGNFVIMPNHVHGILIIDKNASISVETRLIASPPETIYKTGGFAGDKNPMLHDNISKIIRWYKGRCSFEMKKIHADFGWQPRFHDYIIRNEKSFETIQNYIENNPLNWNKDKFYGK</sequence>
<dbReference type="GO" id="GO:0004803">
    <property type="term" value="F:transposase activity"/>
    <property type="evidence" value="ECO:0007669"/>
    <property type="project" value="InterPro"/>
</dbReference>
<dbReference type="EMBL" id="CP016907">
    <property type="protein sequence ID" value="AOC94479.1"/>
    <property type="molecule type" value="Genomic_DNA"/>
</dbReference>
<dbReference type="InterPro" id="IPR036515">
    <property type="entry name" value="Transposase_17_sf"/>
</dbReference>
<evidence type="ECO:0000313" key="2">
    <source>
        <dbReference type="EMBL" id="AOC94479.1"/>
    </source>
</evidence>
<dbReference type="GO" id="GO:0006313">
    <property type="term" value="P:DNA transposition"/>
    <property type="evidence" value="ECO:0007669"/>
    <property type="project" value="InterPro"/>
</dbReference>
<organism evidence="2 3">
    <name type="scientific">Flavobacterium anhuiense</name>
    <dbReference type="NCBI Taxonomy" id="459526"/>
    <lineage>
        <taxon>Bacteria</taxon>
        <taxon>Pseudomonadati</taxon>
        <taxon>Bacteroidota</taxon>
        <taxon>Flavobacteriia</taxon>
        <taxon>Flavobacteriales</taxon>
        <taxon>Flavobacteriaceae</taxon>
        <taxon>Flavobacterium</taxon>
    </lineage>
</organism>
<accession>A0AAC9D0L5</accession>
<evidence type="ECO:0000313" key="3">
    <source>
        <dbReference type="Proteomes" id="UP000093276"/>
    </source>
</evidence>
<protein>
    <submittedName>
        <fullName evidence="2">Transposase IS200 like protein</fullName>
    </submittedName>
</protein>
<dbReference type="InterPro" id="IPR052715">
    <property type="entry name" value="RAYT_transposase"/>
</dbReference>
<feature type="domain" description="Transposase IS200-like" evidence="1">
    <location>
        <begin position="23"/>
        <end position="176"/>
    </location>
</feature>
<dbReference type="SMART" id="SM01321">
    <property type="entry name" value="Y1_Tnp"/>
    <property type="match status" value="1"/>
</dbReference>
<dbReference type="Gene3D" id="3.30.70.1290">
    <property type="entry name" value="Transposase IS200-like"/>
    <property type="match status" value="1"/>
</dbReference>